<feature type="transmembrane region" description="Helical" evidence="13">
    <location>
        <begin position="222"/>
        <end position="246"/>
    </location>
</feature>
<evidence type="ECO:0000256" key="12">
    <source>
        <dbReference type="ARBA" id="ARBA00023136"/>
    </source>
</evidence>
<evidence type="ECO:0000256" key="4">
    <source>
        <dbReference type="ARBA" id="ARBA00010617"/>
    </source>
</evidence>
<evidence type="ECO:0000256" key="5">
    <source>
        <dbReference type="ARBA" id="ARBA00022617"/>
    </source>
</evidence>
<dbReference type="InterPro" id="IPR036396">
    <property type="entry name" value="Cyt_P450_sf"/>
</dbReference>
<evidence type="ECO:0000256" key="3">
    <source>
        <dbReference type="ARBA" id="ARBA00004406"/>
    </source>
</evidence>
<dbReference type="AlphaFoldDB" id="A0AAN7PQR4"/>
<protein>
    <recommendedName>
        <fullName evidence="16">Cytochrome P450</fullName>
    </recommendedName>
</protein>
<dbReference type="PROSITE" id="PS00086">
    <property type="entry name" value="CYTOCHROME_P450"/>
    <property type="match status" value="2"/>
</dbReference>
<organism evidence="14 15">
    <name type="scientific">Aquatica leii</name>
    <dbReference type="NCBI Taxonomy" id="1421715"/>
    <lineage>
        <taxon>Eukaryota</taxon>
        <taxon>Metazoa</taxon>
        <taxon>Ecdysozoa</taxon>
        <taxon>Arthropoda</taxon>
        <taxon>Hexapoda</taxon>
        <taxon>Insecta</taxon>
        <taxon>Pterygota</taxon>
        <taxon>Neoptera</taxon>
        <taxon>Endopterygota</taxon>
        <taxon>Coleoptera</taxon>
        <taxon>Polyphaga</taxon>
        <taxon>Elateriformia</taxon>
        <taxon>Elateroidea</taxon>
        <taxon>Lampyridae</taxon>
        <taxon>Luciolinae</taxon>
        <taxon>Aquatica</taxon>
    </lineage>
</organism>
<keyword evidence="11" id="KW-0503">Monooxygenase</keyword>
<evidence type="ECO:0000256" key="9">
    <source>
        <dbReference type="ARBA" id="ARBA00023002"/>
    </source>
</evidence>
<comment type="similarity">
    <text evidence="4">Belongs to the cytochrome P450 family.</text>
</comment>
<dbReference type="InterPro" id="IPR017972">
    <property type="entry name" value="Cyt_P450_CS"/>
</dbReference>
<evidence type="ECO:0000256" key="10">
    <source>
        <dbReference type="ARBA" id="ARBA00023004"/>
    </source>
</evidence>
<dbReference type="GO" id="GO:0005789">
    <property type="term" value="C:endoplasmic reticulum membrane"/>
    <property type="evidence" value="ECO:0007669"/>
    <property type="project" value="UniProtKB-SubCell"/>
</dbReference>
<accession>A0AAN7PQR4</accession>
<gene>
    <name evidence="14" type="ORF">RN001_013534</name>
</gene>
<dbReference type="PRINTS" id="PR00385">
    <property type="entry name" value="P450"/>
</dbReference>
<dbReference type="Gene3D" id="1.10.630.10">
    <property type="entry name" value="Cytochrome P450"/>
    <property type="match status" value="2"/>
</dbReference>
<keyword evidence="13" id="KW-0812">Transmembrane</keyword>
<keyword evidence="13" id="KW-1133">Transmembrane helix</keyword>
<evidence type="ECO:0000256" key="13">
    <source>
        <dbReference type="SAM" id="Phobius"/>
    </source>
</evidence>
<sequence>MYLKLITIMHAIIFAVCSCALLCVILIWRLNHWKRRGVCQQDLWTVLISNTKGLLQYISAVDNLMQMYSAFPESRCTGIYQFFTPALLIRDPELVKQIMVKDFEHFVDHRQIMPEESEPLWGKNLMSLRGDRWRSMRSTLSPSFTSSKMKVMFKFMSECAHNFVQHFEGKSTTTTVELRDVFSRYTNDVIASVAFGLSCDSLKEPDNEFYQMGKQATDITGFWFNIAILSVMISPTLSKIFGVRFFDKKVSAFFRKLVKENIESREKNGIVRADMIHLLMEARKGKLKHDDDDEYKSEGFAVVQEHHTNKSKCENKFLTDDDLTAQALVFFFAGFESVSSLLCFASYELAINSIIQKKLQDEIDVTLTECNGHVTYDALLKMEYMDMVVSETLRKWPPSNATDRFCVKPYTIEPVKKGEKPLHIEKGDSIWISMYTIHRDKTLYPEPERFNPERFSHENKSSIHPYAYLPFGLGPRACIGNRFALLEAKTLLFYLLIIWHFNHWKRKGVPQLDVWTALVNNFKGILQYVSVADNITQIHCAFPESRYTGAYQFMSPVLFIRDPELIKQIMVKDFEHFVDHRQIMTEECEPLWGKNLLSLKGDKWKFMRATLSPSFTSSKMKAMFEFMSECAYNFVRHFEGESKTITVELKDLFTRYANDVIASAAFGLSCDSVKERDNEFYQMGKEATNLTGFLTNLKFLSVMISPTLSKILGVHLFDKKITTFFRRLVKENIESREKNEIVRMDMIHLLMEAKKGKLKHDEEFEHKGEGFAVVQEHQTNKTKYDSRLLTDDDLTAQALVFFFAGFDSVSALMCFASYELAVDPIIQNKLQDEIDTTLEECKGHVTYDALMKMEYMDMVVSETLRKWPATGVTDRVCVKPYTIEPVKDGEAPVHIKKGDLIWIPIHAIHHDENLYPEPERFNPERFSHENKSSIRPYSYLPFGMGPRACIGNRFALLETKIILFYLLSKFDIVVVDKSVIPLKISRKQFTATAEDGFWFGFKPRVANVK</sequence>
<dbReference type="PANTHER" id="PTHR24292:SF54">
    <property type="entry name" value="CYP9F3-RELATED"/>
    <property type="match status" value="1"/>
</dbReference>
<dbReference type="GO" id="GO:0004497">
    <property type="term" value="F:monooxygenase activity"/>
    <property type="evidence" value="ECO:0007669"/>
    <property type="project" value="UniProtKB-KW"/>
</dbReference>
<dbReference type="InterPro" id="IPR002401">
    <property type="entry name" value="Cyt_P450_E_grp-I"/>
</dbReference>
<evidence type="ECO:0000256" key="8">
    <source>
        <dbReference type="ARBA" id="ARBA00022848"/>
    </source>
</evidence>
<dbReference type="InterPro" id="IPR050476">
    <property type="entry name" value="Insect_CytP450_Detox"/>
</dbReference>
<keyword evidence="15" id="KW-1185">Reference proteome</keyword>
<keyword evidence="8" id="KW-0492">Microsome</keyword>
<evidence type="ECO:0000256" key="11">
    <source>
        <dbReference type="ARBA" id="ARBA00023033"/>
    </source>
</evidence>
<keyword evidence="5" id="KW-0349">Heme</keyword>
<dbReference type="GO" id="GO:0020037">
    <property type="term" value="F:heme binding"/>
    <property type="evidence" value="ECO:0007669"/>
    <property type="project" value="InterPro"/>
</dbReference>
<comment type="cofactor">
    <cofactor evidence="1">
        <name>heme</name>
        <dbReference type="ChEBI" id="CHEBI:30413"/>
    </cofactor>
</comment>
<dbReference type="EMBL" id="JARPUR010000006">
    <property type="protein sequence ID" value="KAK4874174.1"/>
    <property type="molecule type" value="Genomic_DNA"/>
</dbReference>
<evidence type="ECO:0000313" key="15">
    <source>
        <dbReference type="Proteomes" id="UP001353858"/>
    </source>
</evidence>
<comment type="caution">
    <text evidence="14">The sequence shown here is derived from an EMBL/GenBank/DDBJ whole genome shotgun (WGS) entry which is preliminary data.</text>
</comment>
<dbReference type="InterPro" id="IPR001128">
    <property type="entry name" value="Cyt_P450"/>
</dbReference>
<dbReference type="PANTHER" id="PTHR24292">
    <property type="entry name" value="CYTOCHROME P450"/>
    <property type="match status" value="1"/>
</dbReference>
<feature type="transmembrane region" description="Helical" evidence="13">
    <location>
        <begin position="6"/>
        <end position="28"/>
    </location>
</feature>
<proteinExistence type="inferred from homology"/>
<dbReference type="PROSITE" id="PS51257">
    <property type="entry name" value="PROKAR_LIPOPROTEIN"/>
    <property type="match status" value="1"/>
</dbReference>
<keyword evidence="9" id="KW-0560">Oxidoreductase</keyword>
<evidence type="ECO:0000313" key="14">
    <source>
        <dbReference type="EMBL" id="KAK4874174.1"/>
    </source>
</evidence>
<keyword evidence="12 13" id="KW-0472">Membrane</keyword>
<reference evidence="15" key="1">
    <citation type="submission" date="2023-01" db="EMBL/GenBank/DDBJ databases">
        <title>Key to firefly adult light organ development and bioluminescence: homeobox transcription factors regulate luciferase expression and transportation to peroxisome.</title>
        <authorList>
            <person name="Fu X."/>
        </authorList>
    </citation>
    <scope>NUCLEOTIDE SEQUENCE [LARGE SCALE GENOMIC DNA]</scope>
</reference>
<comment type="subcellular location">
    <subcellularLocation>
        <location evidence="3">Endoplasmic reticulum membrane</location>
        <topology evidence="3">Peripheral membrane protein</topology>
    </subcellularLocation>
    <subcellularLocation>
        <location evidence="2">Microsome membrane</location>
        <topology evidence="2">Peripheral membrane protein</topology>
    </subcellularLocation>
</comment>
<evidence type="ECO:0000256" key="1">
    <source>
        <dbReference type="ARBA" id="ARBA00001971"/>
    </source>
</evidence>
<evidence type="ECO:0000256" key="2">
    <source>
        <dbReference type="ARBA" id="ARBA00004174"/>
    </source>
</evidence>
<evidence type="ECO:0000256" key="7">
    <source>
        <dbReference type="ARBA" id="ARBA00022824"/>
    </source>
</evidence>
<name>A0AAN7PQR4_9COLE</name>
<dbReference type="CDD" id="cd11056">
    <property type="entry name" value="CYP6-like"/>
    <property type="match status" value="2"/>
</dbReference>
<keyword evidence="6" id="KW-0479">Metal-binding</keyword>
<dbReference type="Proteomes" id="UP001353858">
    <property type="component" value="Unassembled WGS sequence"/>
</dbReference>
<dbReference type="GO" id="GO:0005506">
    <property type="term" value="F:iron ion binding"/>
    <property type="evidence" value="ECO:0007669"/>
    <property type="project" value="InterPro"/>
</dbReference>
<dbReference type="PRINTS" id="PR00463">
    <property type="entry name" value="EP450I"/>
</dbReference>
<keyword evidence="7" id="KW-0256">Endoplasmic reticulum</keyword>
<evidence type="ECO:0008006" key="16">
    <source>
        <dbReference type="Google" id="ProtNLM"/>
    </source>
</evidence>
<keyword evidence="10" id="KW-0408">Iron</keyword>
<dbReference type="SUPFAM" id="SSF48264">
    <property type="entry name" value="Cytochrome P450"/>
    <property type="match status" value="2"/>
</dbReference>
<dbReference type="GO" id="GO:0016705">
    <property type="term" value="F:oxidoreductase activity, acting on paired donors, with incorporation or reduction of molecular oxygen"/>
    <property type="evidence" value="ECO:0007669"/>
    <property type="project" value="InterPro"/>
</dbReference>
<dbReference type="Pfam" id="PF00067">
    <property type="entry name" value="p450"/>
    <property type="match status" value="2"/>
</dbReference>
<evidence type="ECO:0000256" key="6">
    <source>
        <dbReference type="ARBA" id="ARBA00022723"/>
    </source>
</evidence>
<dbReference type="FunFam" id="1.10.630.10:FF:000042">
    <property type="entry name" value="Cytochrome P450"/>
    <property type="match status" value="2"/>
</dbReference>